<dbReference type="OrthoDB" id="9802272at2"/>
<dbReference type="InterPro" id="IPR002850">
    <property type="entry name" value="PIN_toxin-like"/>
</dbReference>
<evidence type="ECO:0000313" key="3">
    <source>
        <dbReference type="Proteomes" id="UP000037660"/>
    </source>
</evidence>
<dbReference type="Proteomes" id="UP000037660">
    <property type="component" value="Unassembled WGS sequence"/>
</dbReference>
<dbReference type="PANTHER" id="PTHR34610:SF3">
    <property type="entry name" value="SSL7007 PROTEIN"/>
    <property type="match status" value="1"/>
</dbReference>
<sequence>MSVPCAPAAAELPPAIVLDTHVLLDWLVFRDARLRPLEAALVAGHLRWIAVPAMRDEWDAVLARGVGADRGVAAADVDAAWARHVHWHAPTPEAVGLRHRCSDPSDQKFIDLALHAGARWLLSRDRAVLKLARRARPFGVEITTPETWSARLGLP</sequence>
<feature type="domain" description="PIN" evidence="1">
    <location>
        <begin position="16"/>
        <end position="127"/>
    </location>
</feature>
<dbReference type="AlphaFoldDB" id="A0A0K8P6T1"/>
<proteinExistence type="predicted"/>
<gene>
    <name evidence="2" type="ORF">ISF6_4779</name>
</gene>
<keyword evidence="3" id="KW-1185">Reference proteome</keyword>
<dbReference type="EMBL" id="BBYR01000072">
    <property type="protein sequence ID" value="GAP38321.1"/>
    <property type="molecule type" value="Genomic_DNA"/>
</dbReference>
<dbReference type="SUPFAM" id="SSF88723">
    <property type="entry name" value="PIN domain-like"/>
    <property type="match status" value="1"/>
</dbReference>
<evidence type="ECO:0000313" key="2">
    <source>
        <dbReference type="EMBL" id="GAP38321.1"/>
    </source>
</evidence>
<dbReference type="InterPro" id="IPR029060">
    <property type="entry name" value="PIN-like_dom_sf"/>
</dbReference>
<comment type="caution">
    <text evidence="2">The sequence shown here is derived from an EMBL/GenBank/DDBJ whole genome shotgun (WGS) entry which is preliminary data.</text>
</comment>
<dbReference type="PANTHER" id="PTHR34610">
    <property type="entry name" value="SSL7007 PROTEIN"/>
    <property type="match status" value="1"/>
</dbReference>
<organism evidence="2 3">
    <name type="scientific">Piscinibacter sakaiensis</name>
    <name type="common">Ideonella sakaiensis</name>
    <dbReference type="NCBI Taxonomy" id="1547922"/>
    <lineage>
        <taxon>Bacteria</taxon>
        <taxon>Pseudomonadati</taxon>
        <taxon>Pseudomonadota</taxon>
        <taxon>Betaproteobacteria</taxon>
        <taxon>Burkholderiales</taxon>
        <taxon>Sphaerotilaceae</taxon>
        <taxon>Piscinibacter</taxon>
    </lineage>
</organism>
<protein>
    <recommendedName>
        <fullName evidence="1">PIN domain-containing protein</fullName>
    </recommendedName>
</protein>
<name>A0A0K8P6T1_PISS1</name>
<dbReference type="Pfam" id="PF13470">
    <property type="entry name" value="PIN_3"/>
    <property type="match status" value="1"/>
</dbReference>
<evidence type="ECO:0000259" key="1">
    <source>
        <dbReference type="Pfam" id="PF13470"/>
    </source>
</evidence>
<dbReference type="STRING" id="1547922.ISF6_4779"/>
<dbReference type="InterPro" id="IPR002716">
    <property type="entry name" value="PIN_dom"/>
</dbReference>
<reference evidence="2 3" key="2">
    <citation type="journal article" date="2016" name="Science">
        <title>A bacterium that degrades and assimilates poly(ethylene terephthalate).</title>
        <authorList>
            <person name="Yoshida S."/>
            <person name="Hiraga K."/>
            <person name="Takehana T."/>
            <person name="Taniguchi I."/>
            <person name="Yamaji H."/>
            <person name="Maeda Y."/>
            <person name="Toyohara K."/>
            <person name="Miyamoto K."/>
            <person name="Kimura Y."/>
            <person name="Oda K."/>
        </authorList>
    </citation>
    <scope>NUCLEOTIDE SEQUENCE [LARGE SCALE GENOMIC DNA]</scope>
    <source>
        <strain evidence="3">NBRC 110686 / TISTR 2288 / 201-F6</strain>
    </source>
</reference>
<accession>A0A0K8P6T1</accession>
<reference evidence="3" key="1">
    <citation type="submission" date="2015-07" db="EMBL/GenBank/DDBJ databases">
        <title>Discovery of a poly(ethylene terephthalate assimilation.</title>
        <authorList>
            <person name="Yoshida S."/>
            <person name="Hiraga K."/>
            <person name="Takehana T."/>
            <person name="Taniguchi I."/>
            <person name="Yamaji H."/>
            <person name="Maeda Y."/>
            <person name="Toyohara K."/>
            <person name="Miyamoto K."/>
            <person name="Kimura Y."/>
            <person name="Oda K."/>
        </authorList>
    </citation>
    <scope>NUCLEOTIDE SEQUENCE [LARGE SCALE GENOMIC DNA]</scope>
    <source>
        <strain evidence="3">NBRC 110686 / TISTR 2288 / 201-F6</strain>
    </source>
</reference>
<dbReference type="RefSeq" id="WP_054022192.1">
    <property type="nucleotide sequence ID" value="NZ_BBYR01000072.1"/>
</dbReference>